<dbReference type="Proteomes" id="UP000283255">
    <property type="component" value="Unassembled WGS sequence"/>
</dbReference>
<keyword evidence="2" id="KW-0805">Transcription regulation</keyword>
<proteinExistence type="inferred from homology"/>
<dbReference type="FunFam" id="1.10.10.10:FF:000038">
    <property type="entry name" value="Glycine cleavage system transcriptional activator"/>
    <property type="match status" value="1"/>
</dbReference>
<dbReference type="InterPro" id="IPR000847">
    <property type="entry name" value="LysR_HTH_N"/>
</dbReference>
<dbReference type="RefSeq" id="WP_119912566.1">
    <property type="nucleotide sequence ID" value="NZ_QZCH01000062.1"/>
</dbReference>
<evidence type="ECO:0000313" key="6">
    <source>
        <dbReference type="EMBL" id="RJG36920.1"/>
    </source>
</evidence>
<dbReference type="InterPro" id="IPR036388">
    <property type="entry name" value="WH-like_DNA-bd_sf"/>
</dbReference>
<evidence type="ECO:0000256" key="2">
    <source>
        <dbReference type="ARBA" id="ARBA00023015"/>
    </source>
</evidence>
<dbReference type="InterPro" id="IPR036390">
    <property type="entry name" value="WH_DNA-bd_sf"/>
</dbReference>
<evidence type="ECO:0000259" key="5">
    <source>
        <dbReference type="PROSITE" id="PS50931"/>
    </source>
</evidence>
<reference evidence="6 7" key="2">
    <citation type="submission" date="2019-01" db="EMBL/GenBank/DDBJ databases">
        <title>Motilimonas pumilus sp. nov., isolated from the gut of sea cucumber (Apostichopus japonicus).</title>
        <authorList>
            <person name="Wang F.-Q."/>
            <person name="Ren L.-H."/>
            <person name="Lin Y.-W."/>
            <person name="Sun G.-H."/>
            <person name="Du Z.-J."/>
            <person name="Zhao J.-X."/>
            <person name="Liu X.-J."/>
            <person name="Liu L.-J."/>
        </authorList>
    </citation>
    <scope>NUCLEOTIDE SEQUENCE [LARGE SCALE GENOMIC DNA]</scope>
    <source>
        <strain evidence="6 7">PLHSC7-2</strain>
    </source>
</reference>
<dbReference type="PRINTS" id="PR00039">
    <property type="entry name" value="HTHLYSR"/>
</dbReference>
<dbReference type="GO" id="GO:0003700">
    <property type="term" value="F:DNA-binding transcription factor activity"/>
    <property type="evidence" value="ECO:0007669"/>
    <property type="project" value="InterPro"/>
</dbReference>
<evidence type="ECO:0000256" key="4">
    <source>
        <dbReference type="ARBA" id="ARBA00023163"/>
    </source>
</evidence>
<keyword evidence="3" id="KW-0238">DNA-binding</keyword>
<protein>
    <submittedName>
        <fullName evidence="6">LysR family transcriptional regulator</fullName>
    </submittedName>
</protein>
<dbReference type="Pfam" id="PF00126">
    <property type="entry name" value="HTH_1"/>
    <property type="match status" value="1"/>
</dbReference>
<dbReference type="Pfam" id="PF03466">
    <property type="entry name" value="LysR_substrate"/>
    <property type="match status" value="1"/>
</dbReference>
<gene>
    <name evidence="6" type="ORF">D1Z90_20110</name>
</gene>
<evidence type="ECO:0000256" key="1">
    <source>
        <dbReference type="ARBA" id="ARBA00009437"/>
    </source>
</evidence>
<dbReference type="GO" id="GO:0043565">
    <property type="term" value="F:sequence-specific DNA binding"/>
    <property type="evidence" value="ECO:0007669"/>
    <property type="project" value="TreeGrafter"/>
</dbReference>
<dbReference type="OrthoDB" id="5877876at2"/>
<dbReference type="PROSITE" id="PS50931">
    <property type="entry name" value="HTH_LYSR"/>
    <property type="match status" value="1"/>
</dbReference>
<reference evidence="6 7" key="1">
    <citation type="submission" date="2018-09" db="EMBL/GenBank/DDBJ databases">
        <authorList>
            <person name="Wang F."/>
        </authorList>
    </citation>
    <scope>NUCLEOTIDE SEQUENCE [LARGE SCALE GENOMIC DNA]</scope>
    <source>
        <strain evidence="6 7">PLHSC7-2</strain>
    </source>
</reference>
<organism evidence="6 7">
    <name type="scientific">Motilimonas pumila</name>
    <dbReference type="NCBI Taxonomy" id="2303987"/>
    <lineage>
        <taxon>Bacteria</taxon>
        <taxon>Pseudomonadati</taxon>
        <taxon>Pseudomonadota</taxon>
        <taxon>Gammaproteobacteria</taxon>
        <taxon>Alteromonadales</taxon>
        <taxon>Alteromonadales genera incertae sedis</taxon>
        <taxon>Motilimonas</taxon>
    </lineage>
</organism>
<comment type="caution">
    <text evidence="6">The sequence shown here is derived from an EMBL/GenBank/DDBJ whole genome shotgun (WGS) entry which is preliminary data.</text>
</comment>
<dbReference type="InterPro" id="IPR005119">
    <property type="entry name" value="LysR_subst-bd"/>
</dbReference>
<dbReference type="SUPFAM" id="SSF46785">
    <property type="entry name" value="Winged helix' DNA-binding domain"/>
    <property type="match status" value="1"/>
</dbReference>
<keyword evidence="4" id="KW-0804">Transcription</keyword>
<dbReference type="PANTHER" id="PTHR30537:SF26">
    <property type="entry name" value="GLYCINE CLEAVAGE SYSTEM TRANSCRIPTIONAL ACTIVATOR"/>
    <property type="match status" value="1"/>
</dbReference>
<dbReference type="PANTHER" id="PTHR30537">
    <property type="entry name" value="HTH-TYPE TRANSCRIPTIONAL REGULATOR"/>
    <property type="match status" value="1"/>
</dbReference>
<feature type="domain" description="HTH lysR-type" evidence="5">
    <location>
        <begin position="6"/>
        <end position="63"/>
    </location>
</feature>
<comment type="similarity">
    <text evidence="1">Belongs to the LysR transcriptional regulatory family.</text>
</comment>
<dbReference type="Gene3D" id="3.40.190.290">
    <property type="match status" value="1"/>
</dbReference>
<dbReference type="AlphaFoldDB" id="A0A418Y9B1"/>
<dbReference type="EMBL" id="QZCH01000062">
    <property type="protein sequence ID" value="RJG36920.1"/>
    <property type="molecule type" value="Genomic_DNA"/>
</dbReference>
<dbReference type="CDD" id="cd08432">
    <property type="entry name" value="PBP2_GcdR_TrpI_HvrB_AmpR_like"/>
    <property type="match status" value="1"/>
</dbReference>
<accession>A0A418Y9B1</accession>
<dbReference type="InterPro" id="IPR058163">
    <property type="entry name" value="LysR-type_TF_proteobact-type"/>
</dbReference>
<evidence type="ECO:0000256" key="3">
    <source>
        <dbReference type="ARBA" id="ARBA00023125"/>
    </source>
</evidence>
<dbReference type="SUPFAM" id="SSF53850">
    <property type="entry name" value="Periplasmic binding protein-like II"/>
    <property type="match status" value="1"/>
</dbReference>
<name>A0A418Y9B1_9GAMM</name>
<dbReference type="GO" id="GO:0006351">
    <property type="term" value="P:DNA-templated transcription"/>
    <property type="evidence" value="ECO:0007669"/>
    <property type="project" value="TreeGrafter"/>
</dbReference>
<dbReference type="Gene3D" id="1.10.10.10">
    <property type="entry name" value="Winged helix-like DNA-binding domain superfamily/Winged helix DNA-binding domain"/>
    <property type="match status" value="1"/>
</dbReference>
<sequence>MFSHLPQLNSIRVFDSAARLLSFKAAAEELNVTPTAVSHQIRALEEKLGTLLFERKIRAILLTPEGKKLARVACHSLQEIADVLEEISDNQTVLTVSTTASFAAQWLVPKLDGFRQLHSDINVVIKTGQHLEDLQKDRRIDLAIRYGEFDSQVNNATKLVTERVGMYATKQYLQDFPIIEEARLIETRWQNPSLQPITWKQFFQNKKTNNMQLDIRSFDQEHHVIQAALAGQGIALVSSLLVQTALQQGWLKQHHNGEFLKGLTYYVLTPSHLKSSRKVTCFCDWLQNELKEHA</sequence>
<evidence type="ECO:0000313" key="7">
    <source>
        <dbReference type="Proteomes" id="UP000283255"/>
    </source>
</evidence>
<keyword evidence="7" id="KW-1185">Reference proteome</keyword>